<evidence type="ECO:0000256" key="5">
    <source>
        <dbReference type="ARBA" id="ARBA00022692"/>
    </source>
</evidence>
<dbReference type="InterPro" id="IPR017900">
    <property type="entry name" value="4Fe4S_Fe_S_CS"/>
</dbReference>
<dbReference type="Pfam" id="PF03916">
    <property type="entry name" value="NrfD"/>
    <property type="match status" value="1"/>
</dbReference>
<evidence type="ECO:0000313" key="14">
    <source>
        <dbReference type="EMBL" id="AIF22122.1"/>
    </source>
</evidence>
<evidence type="ECO:0000256" key="8">
    <source>
        <dbReference type="ARBA" id="ARBA00023004"/>
    </source>
</evidence>
<dbReference type="Gene3D" id="1.20.1630.10">
    <property type="entry name" value="Formate dehydrogenase/DMSO reductase domain"/>
    <property type="match status" value="1"/>
</dbReference>
<dbReference type="InterPro" id="IPR017896">
    <property type="entry name" value="4Fe4S_Fe-S-bd"/>
</dbReference>
<protein>
    <submittedName>
        <fullName evidence="14">4Fe-4S ferredoxin, iron-sulfur binding protein</fullName>
    </submittedName>
</protein>
<dbReference type="GO" id="GO:0005886">
    <property type="term" value="C:plasma membrane"/>
    <property type="evidence" value="ECO:0007669"/>
    <property type="project" value="UniProtKB-SubCell"/>
</dbReference>
<keyword evidence="9" id="KW-0411">Iron-sulfur</keyword>
<dbReference type="Gene3D" id="3.30.70.20">
    <property type="match status" value="2"/>
</dbReference>
<evidence type="ECO:0000256" key="12">
    <source>
        <dbReference type="SAM" id="Phobius"/>
    </source>
</evidence>
<evidence type="ECO:0000256" key="7">
    <source>
        <dbReference type="ARBA" id="ARBA00022989"/>
    </source>
</evidence>
<dbReference type="PROSITE" id="PS00198">
    <property type="entry name" value="4FE4S_FER_1"/>
    <property type="match status" value="1"/>
</dbReference>
<proteinExistence type="inferred from homology"/>
<name>A0A075I5T5_9EURY</name>
<evidence type="ECO:0000256" key="9">
    <source>
        <dbReference type="ARBA" id="ARBA00023014"/>
    </source>
</evidence>
<keyword evidence="6" id="KW-0479">Metal-binding</keyword>
<dbReference type="GO" id="GO:0016491">
    <property type="term" value="F:oxidoreductase activity"/>
    <property type="evidence" value="ECO:0007669"/>
    <property type="project" value="UniProtKB-ARBA"/>
</dbReference>
<evidence type="ECO:0000256" key="1">
    <source>
        <dbReference type="ARBA" id="ARBA00004651"/>
    </source>
</evidence>
<reference evidence="14" key="1">
    <citation type="journal article" date="2014" name="Genome Biol. Evol.">
        <title>Pangenome evidence for extensive interdomain horizontal transfer affecting lineage core and shell genes in uncultured planktonic thaumarchaeota and euryarchaeota.</title>
        <authorList>
            <person name="Deschamps P."/>
            <person name="Zivanovic Y."/>
            <person name="Moreira D."/>
            <person name="Rodriguez-Valera F."/>
            <person name="Lopez-Garcia P."/>
        </authorList>
    </citation>
    <scope>NUCLEOTIDE SEQUENCE</scope>
</reference>
<dbReference type="GO" id="GO:0051539">
    <property type="term" value="F:4 iron, 4 sulfur cluster binding"/>
    <property type="evidence" value="ECO:0007669"/>
    <property type="project" value="UniProtKB-KW"/>
</dbReference>
<evidence type="ECO:0000256" key="3">
    <source>
        <dbReference type="ARBA" id="ARBA00022475"/>
    </source>
</evidence>
<dbReference type="PANTHER" id="PTHR43177">
    <property type="entry name" value="PROTEIN NRFC"/>
    <property type="match status" value="1"/>
</dbReference>
<dbReference type="InterPro" id="IPR050954">
    <property type="entry name" value="ET_IronSulfur_Cluster-Binding"/>
</dbReference>
<feature type="domain" description="4Fe-4S ferredoxin-type" evidence="13">
    <location>
        <begin position="112"/>
        <end position="141"/>
    </location>
</feature>
<keyword evidence="5 12" id="KW-0812">Transmembrane</keyword>
<keyword evidence="4" id="KW-0004">4Fe-4S</keyword>
<dbReference type="SUPFAM" id="SSF54862">
    <property type="entry name" value="4Fe-4S ferredoxins"/>
    <property type="match status" value="1"/>
</dbReference>
<keyword evidence="7 12" id="KW-1133">Transmembrane helix</keyword>
<dbReference type="Pfam" id="PF13247">
    <property type="entry name" value="Fer4_11"/>
    <property type="match status" value="1"/>
</dbReference>
<accession>A0A075I5T5</accession>
<feature type="transmembrane region" description="Helical" evidence="12">
    <location>
        <begin position="380"/>
        <end position="401"/>
    </location>
</feature>
<feature type="transmembrane region" description="Helical" evidence="12">
    <location>
        <begin position="413"/>
        <end position="434"/>
    </location>
</feature>
<feature type="transmembrane region" description="Helical" evidence="12">
    <location>
        <begin position="455"/>
        <end position="484"/>
    </location>
</feature>
<feature type="region of interest" description="Disordered" evidence="11">
    <location>
        <begin position="1"/>
        <end position="25"/>
    </location>
</feature>
<feature type="transmembrane region" description="Helical" evidence="12">
    <location>
        <begin position="339"/>
        <end position="359"/>
    </location>
</feature>
<feature type="domain" description="4Fe-4S ferredoxin-type" evidence="13">
    <location>
        <begin position="80"/>
        <end position="111"/>
    </location>
</feature>
<organism evidence="14">
    <name type="scientific">uncultured marine group II/III euryarchaeote SAT1000_07_H02</name>
    <dbReference type="NCBI Taxonomy" id="1456555"/>
    <lineage>
        <taxon>Archaea</taxon>
        <taxon>Methanobacteriati</taxon>
        <taxon>Methanobacteriota</taxon>
        <taxon>environmental samples</taxon>
    </lineage>
</organism>
<evidence type="ECO:0000256" key="4">
    <source>
        <dbReference type="ARBA" id="ARBA00022485"/>
    </source>
</evidence>
<keyword evidence="8" id="KW-0408">Iron</keyword>
<evidence type="ECO:0000256" key="6">
    <source>
        <dbReference type="ARBA" id="ARBA00022723"/>
    </source>
</evidence>
<dbReference type="AlphaFoldDB" id="A0A075I5T5"/>
<dbReference type="InterPro" id="IPR005614">
    <property type="entry name" value="NrfD-like"/>
</dbReference>
<feature type="domain" description="4Fe-4S ferredoxin-type" evidence="13">
    <location>
        <begin position="35"/>
        <end position="65"/>
    </location>
</feature>
<evidence type="ECO:0000256" key="11">
    <source>
        <dbReference type="SAM" id="MobiDB-lite"/>
    </source>
</evidence>
<evidence type="ECO:0000256" key="2">
    <source>
        <dbReference type="ARBA" id="ARBA00008929"/>
    </source>
</evidence>
<comment type="similarity">
    <text evidence="2">Belongs to the NrfD family.</text>
</comment>
<dbReference type="GO" id="GO:0046872">
    <property type="term" value="F:metal ion binding"/>
    <property type="evidence" value="ECO:0007669"/>
    <property type="project" value="UniProtKB-KW"/>
</dbReference>
<evidence type="ECO:0000259" key="13">
    <source>
        <dbReference type="PROSITE" id="PS51379"/>
    </source>
</evidence>
<evidence type="ECO:0000256" key="10">
    <source>
        <dbReference type="ARBA" id="ARBA00023136"/>
    </source>
</evidence>
<dbReference type="CDD" id="cd10551">
    <property type="entry name" value="PsrB"/>
    <property type="match status" value="1"/>
</dbReference>
<sequence>MQQPASPASYCDEAGKTHLPRGGVRPHRGRTMVNYGFVIDNRKCIGCHACTVACKSEHDVPIGVNRTHVKYIEKGTYPDVTREFSVHRCNHCEDSPCTTICPTTALFTRDDGIVDFDDERCIGCKSCMQACPYDALYIDPNKGTAAKCNYCAHRIEHSYEPSCVIVCPTEAIISGDLDDPNSSISGYLTEHETTVRKPESGAKPNVFYVDTSEDILDPHATERTGEYLWTDQAAGVGHFAKYADKRTGAADTQSMIIQLALEKKARKAAPRDQAIIRDVMSKLEEDAGKPKRSYDQPSKGVLWGWEVSAYIMTKAIASGTYLVAMAMMLSGMLEMTDEMWWQLIIGCTAFLGITGVLLVMDLDRPERFLYVMLRPNWDSWLVKGAYILTGFGGILACSGAVLLFDMDRVYLEYLAYAGVPLAVLTGVYTAWLLGQARGRSWSEDKFLTAKMLIEMLIAGVAGLILLASSGILSMVIAVVMLAVVSKHAHDTVIKPQLETLH</sequence>
<dbReference type="PANTHER" id="PTHR43177:SF3">
    <property type="entry name" value="PROTEIN NRFC HOMOLOG"/>
    <property type="match status" value="1"/>
</dbReference>
<keyword evidence="10 12" id="KW-0472">Membrane</keyword>
<dbReference type="PROSITE" id="PS51379">
    <property type="entry name" value="4FE4S_FER_2"/>
    <property type="match status" value="3"/>
</dbReference>
<comment type="subcellular location">
    <subcellularLocation>
        <location evidence="1">Cell membrane</location>
        <topology evidence="1">Multi-pass membrane protein</topology>
    </subcellularLocation>
</comment>
<dbReference type="EMBL" id="KF901204">
    <property type="protein sequence ID" value="AIF22122.1"/>
    <property type="molecule type" value="Genomic_DNA"/>
</dbReference>
<keyword evidence="3" id="KW-1003">Cell membrane</keyword>